<protein>
    <submittedName>
        <fullName evidence="2">Uncharacterized protein</fullName>
    </submittedName>
</protein>
<proteinExistence type="predicted"/>
<evidence type="ECO:0000256" key="1">
    <source>
        <dbReference type="SAM" id="MobiDB-lite"/>
    </source>
</evidence>
<accession>A0A9N8DPX2</accession>
<dbReference type="AlphaFoldDB" id="A0A9N8DPX2"/>
<feature type="region of interest" description="Disordered" evidence="1">
    <location>
        <begin position="83"/>
        <end position="109"/>
    </location>
</feature>
<dbReference type="Proteomes" id="UP001153069">
    <property type="component" value="Unassembled WGS sequence"/>
</dbReference>
<evidence type="ECO:0000313" key="2">
    <source>
        <dbReference type="EMBL" id="CAB9504575.1"/>
    </source>
</evidence>
<organism evidence="2 3">
    <name type="scientific">Seminavis robusta</name>
    <dbReference type="NCBI Taxonomy" id="568900"/>
    <lineage>
        <taxon>Eukaryota</taxon>
        <taxon>Sar</taxon>
        <taxon>Stramenopiles</taxon>
        <taxon>Ochrophyta</taxon>
        <taxon>Bacillariophyta</taxon>
        <taxon>Bacillariophyceae</taxon>
        <taxon>Bacillariophycidae</taxon>
        <taxon>Naviculales</taxon>
        <taxon>Naviculaceae</taxon>
        <taxon>Seminavis</taxon>
    </lineage>
</organism>
<dbReference type="EMBL" id="CAICTM010000200">
    <property type="protein sequence ID" value="CAB9504575.1"/>
    <property type="molecule type" value="Genomic_DNA"/>
</dbReference>
<name>A0A9N8DPX2_9STRA</name>
<comment type="caution">
    <text evidence="2">The sequence shown here is derived from an EMBL/GenBank/DDBJ whole genome shotgun (WGS) entry which is preliminary data.</text>
</comment>
<sequence length="134" mass="14804">MASVGALTGPYVPLGKQRAKFANGGCGGSHMNSVGAFPEQYVPLCKGMVDPANTPDTVVYQQATGMYQLYQKKRKEMIERIQVEPEDSTNLKTTHTAPPDYSGSVNDDPFETMHKRVQLRMNPHPDPSDYITID</sequence>
<reference evidence="2" key="1">
    <citation type="submission" date="2020-06" db="EMBL/GenBank/DDBJ databases">
        <authorList>
            <consortium name="Plant Systems Biology data submission"/>
        </authorList>
    </citation>
    <scope>NUCLEOTIDE SEQUENCE</scope>
    <source>
        <strain evidence="2">D6</strain>
    </source>
</reference>
<gene>
    <name evidence="2" type="ORF">SEMRO_201_G085100.1</name>
</gene>
<keyword evidence="3" id="KW-1185">Reference proteome</keyword>
<evidence type="ECO:0000313" key="3">
    <source>
        <dbReference type="Proteomes" id="UP001153069"/>
    </source>
</evidence>